<keyword evidence="2" id="KW-1185">Reference proteome</keyword>
<evidence type="ECO:0000313" key="1">
    <source>
        <dbReference type="EMBL" id="MBA9064883.1"/>
    </source>
</evidence>
<dbReference type="Proteomes" id="UP000565455">
    <property type="component" value="Unassembled WGS sequence"/>
</dbReference>
<comment type="caution">
    <text evidence="1">The sequence shown here is derived from an EMBL/GenBank/DDBJ whole genome shotgun (WGS) entry which is preliminary data.</text>
</comment>
<evidence type="ECO:0000313" key="2">
    <source>
        <dbReference type="Proteomes" id="UP000565455"/>
    </source>
</evidence>
<protein>
    <recommendedName>
        <fullName evidence="3">N-acetyltransferase domain-containing protein</fullName>
    </recommendedName>
</protein>
<dbReference type="GeneID" id="96607329"/>
<dbReference type="EMBL" id="JACJIM010000006">
    <property type="protein sequence ID" value="MBA9064883.1"/>
    <property type="molecule type" value="Genomic_DNA"/>
</dbReference>
<organism evidence="1 2">
    <name type="scientific">Methylobacterium fujisawaense</name>
    <dbReference type="NCBI Taxonomy" id="107400"/>
    <lineage>
        <taxon>Bacteria</taxon>
        <taxon>Pseudomonadati</taxon>
        <taxon>Pseudomonadota</taxon>
        <taxon>Alphaproteobacteria</taxon>
        <taxon>Hyphomicrobiales</taxon>
        <taxon>Methylobacteriaceae</taxon>
        <taxon>Methylobacterium</taxon>
    </lineage>
</organism>
<reference evidence="1 2" key="1">
    <citation type="submission" date="2020-08" db="EMBL/GenBank/DDBJ databases">
        <title>Genomic Encyclopedia of Type Strains, Phase IV (KMG-IV): sequencing the most valuable type-strain genomes for metagenomic binning, comparative biology and taxonomic classification.</title>
        <authorList>
            <person name="Goeker M."/>
        </authorList>
    </citation>
    <scope>NUCLEOTIDE SEQUENCE [LARGE SCALE GENOMIC DNA]</scope>
    <source>
        <strain evidence="1 2">DSM 5686</strain>
    </source>
</reference>
<gene>
    <name evidence="1" type="ORF">GGQ91_004289</name>
</gene>
<dbReference type="InterPro" id="IPR016181">
    <property type="entry name" value="Acyl_CoA_acyltransferase"/>
</dbReference>
<evidence type="ECO:0008006" key="3">
    <source>
        <dbReference type="Google" id="ProtNLM"/>
    </source>
</evidence>
<dbReference type="RefSeq" id="WP_246410822.1">
    <property type="nucleotide sequence ID" value="NZ_JACJIM010000006.1"/>
</dbReference>
<sequence>MSIFGAALRMGLSKRLWCHQIMLLREFEIGDEAAIGSVALAAFKQFESFYADWPAMASNICRMANLAKTSELIIAERNGEVVGGVAYVGPHKPKAAFF</sequence>
<dbReference type="SUPFAM" id="SSF55729">
    <property type="entry name" value="Acyl-CoA N-acyltransferases (Nat)"/>
    <property type="match status" value="1"/>
</dbReference>
<proteinExistence type="predicted"/>
<name>A0ABR6DG73_9HYPH</name>
<accession>A0ABR6DG73</accession>